<dbReference type="Gene3D" id="3.40.50.10540">
    <property type="entry name" value="Crotonobetainyl-coa:carnitine coa-transferase, domain 1"/>
    <property type="match status" value="1"/>
</dbReference>
<dbReference type="SUPFAM" id="SSF89796">
    <property type="entry name" value="CoA-transferase family III (CaiB/BaiF)"/>
    <property type="match status" value="1"/>
</dbReference>
<dbReference type="InterPro" id="IPR044855">
    <property type="entry name" value="CoA-Trfase_III_dom3_sf"/>
</dbReference>
<dbReference type="Proteomes" id="UP000214603">
    <property type="component" value="Unassembled WGS sequence"/>
</dbReference>
<keyword evidence="3" id="KW-1185">Reference proteome</keyword>
<dbReference type="InterPro" id="IPR003673">
    <property type="entry name" value="CoA-Trfase_fam_III"/>
</dbReference>
<dbReference type="InterPro" id="IPR050483">
    <property type="entry name" value="CoA-transferase_III_domain"/>
</dbReference>
<reference evidence="3" key="1">
    <citation type="submission" date="2017-06" db="EMBL/GenBank/DDBJ databases">
        <title>Herbaspirillum phytohormonus sp. nov., isolated from the root nodule of Robinia pseudoacacia in lead-zinc mine.</title>
        <authorList>
            <person name="Fan M."/>
            <person name="Lin Y."/>
        </authorList>
    </citation>
    <scope>NUCLEOTIDE SEQUENCE [LARGE SCALE GENOMIC DNA]</scope>
    <source>
        <strain evidence="3">SC-089</strain>
    </source>
</reference>
<accession>A0A225MQF2</accession>
<gene>
    <name evidence="2" type="ORF">CEY11_09655</name>
</gene>
<dbReference type="GO" id="GO:0008410">
    <property type="term" value="F:CoA-transferase activity"/>
    <property type="evidence" value="ECO:0007669"/>
    <property type="project" value="TreeGrafter"/>
</dbReference>
<sequence length="408" mass="44993">MPLAGLRILDLTSAVVGPYATQILADYGAEVIKLEQASGDIIRWISGRSPTPGMSGKFMHMNRNKRSISLDLKTAHGREALLRLAAQADVFVHNMRAPAVRKLGLAFEQLRGQNDKLIYCNVVGFGSKGRYADRPAYDSILQGGTGLASLFAVHGGEPRYVPYVVVDRTAALMVANAILVAIIARAQSKQAVELEIPMFESFASLVMSEHLYGETFEPPIAGSGDARLLDPNARPVKTQDGYICITTNTDAQVLALFDAFERPDLKRDSRFNSARNRIDNIAEFFKIRAEEISRRDTAHWLRTLGEHDIPVMPCHTMDTLLNDPHILDVGLVETALHPTEGRIKQINVPVSMTGYTPGLRHHAPHIGEQTSEILAELGYSAQQIQSLLREGAAYQYRFEPSQGRARPA</sequence>
<dbReference type="EMBL" id="NJIH01000004">
    <property type="protein sequence ID" value="OWT62160.1"/>
    <property type="molecule type" value="Genomic_DNA"/>
</dbReference>
<dbReference type="PANTHER" id="PTHR48207">
    <property type="entry name" value="SUCCINATE--HYDROXYMETHYLGLUTARATE COA-TRANSFERASE"/>
    <property type="match status" value="1"/>
</dbReference>
<evidence type="ECO:0000313" key="2">
    <source>
        <dbReference type="EMBL" id="OWT62160.1"/>
    </source>
</evidence>
<organism evidence="2 3">
    <name type="scientific">Candidimonas nitroreducens</name>
    <dbReference type="NCBI Taxonomy" id="683354"/>
    <lineage>
        <taxon>Bacteria</taxon>
        <taxon>Pseudomonadati</taxon>
        <taxon>Pseudomonadota</taxon>
        <taxon>Betaproteobacteria</taxon>
        <taxon>Burkholderiales</taxon>
        <taxon>Alcaligenaceae</taxon>
        <taxon>Candidimonas</taxon>
    </lineage>
</organism>
<evidence type="ECO:0000313" key="3">
    <source>
        <dbReference type="Proteomes" id="UP000214603"/>
    </source>
</evidence>
<dbReference type="Pfam" id="PF02515">
    <property type="entry name" value="CoA_transf_3"/>
    <property type="match status" value="1"/>
</dbReference>
<name>A0A225MQF2_9BURK</name>
<dbReference type="Gene3D" id="3.30.1540.10">
    <property type="entry name" value="formyl-coa transferase, domain 3"/>
    <property type="match status" value="1"/>
</dbReference>
<proteinExistence type="predicted"/>
<dbReference type="PANTHER" id="PTHR48207:SF4">
    <property type="entry name" value="BLL6097 PROTEIN"/>
    <property type="match status" value="1"/>
</dbReference>
<keyword evidence="1" id="KW-0808">Transferase</keyword>
<protein>
    <submittedName>
        <fullName evidence="2">Carnitine dehydratase</fullName>
    </submittedName>
</protein>
<comment type="caution">
    <text evidence="2">The sequence shown here is derived from an EMBL/GenBank/DDBJ whole genome shotgun (WGS) entry which is preliminary data.</text>
</comment>
<dbReference type="InterPro" id="IPR023606">
    <property type="entry name" value="CoA-Trfase_III_dom_1_sf"/>
</dbReference>
<dbReference type="AlphaFoldDB" id="A0A225MQF2"/>
<evidence type="ECO:0000256" key="1">
    <source>
        <dbReference type="ARBA" id="ARBA00022679"/>
    </source>
</evidence>
<dbReference type="OrthoDB" id="5294844at2"/>